<dbReference type="GO" id="GO:0005875">
    <property type="term" value="C:microtubule associated complex"/>
    <property type="evidence" value="ECO:0007669"/>
    <property type="project" value="TreeGrafter"/>
</dbReference>
<name>A0A7J7P6V1_9MAGN</name>
<keyword evidence="3" id="KW-1185">Reference proteome</keyword>
<dbReference type="GO" id="GO:0003777">
    <property type="term" value="F:microtubule motor activity"/>
    <property type="evidence" value="ECO:0007669"/>
    <property type="project" value="InterPro"/>
</dbReference>
<gene>
    <name evidence="2" type="ORF">GIB67_038983</name>
</gene>
<dbReference type="Proteomes" id="UP000541444">
    <property type="component" value="Unassembled WGS sequence"/>
</dbReference>
<feature type="domain" description="D-isomer specific 2-hydroxyacid dehydrogenase NAD-binding" evidence="1">
    <location>
        <begin position="9"/>
        <end position="59"/>
    </location>
</feature>
<dbReference type="InterPro" id="IPR027640">
    <property type="entry name" value="Kinesin-like_fam"/>
</dbReference>
<dbReference type="GO" id="GO:0051231">
    <property type="term" value="P:spindle elongation"/>
    <property type="evidence" value="ECO:0007669"/>
    <property type="project" value="TreeGrafter"/>
</dbReference>
<organism evidence="2 3">
    <name type="scientific">Kingdonia uniflora</name>
    <dbReference type="NCBI Taxonomy" id="39325"/>
    <lineage>
        <taxon>Eukaryota</taxon>
        <taxon>Viridiplantae</taxon>
        <taxon>Streptophyta</taxon>
        <taxon>Embryophyta</taxon>
        <taxon>Tracheophyta</taxon>
        <taxon>Spermatophyta</taxon>
        <taxon>Magnoliopsida</taxon>
        <taxon>Ranunculales</taxon>
        <taxon>Circaeasteraceae</taxon>
        <taxon>Kingdonia</taxon>
    </lineage>
</organism>
<dbReference type="InterPro" id="IPR006140">
    <property type="entry name" value="D-isomer_DH_NAD-bd"/>
</dbReference>
<dbReference type="Gene3D" id="3.40.850.10">
    <property type="entry name" value="Kinesin motor domain"/>
    <property type="match status" value="1"/>
</dbReference>
<dbReference type="AlphaFoldDB" id="A0A7J7P6V1"/>
<dbReference type="InterPro" id="IPR036961">
    <property type="entry name" value="Kinesin_motor_dom_sf"/>
</dbReference>
<dbReference type="Pfam" id="PF02826">
    <property type="entry name" value="2-Hacid_dh_C"/>
    <property type="match status" value="1"/>
</dbReference>
<dbReference type="Gene3D" id="3.40.50.720">
    <property type="entry name" value="NAD(P)-binding Rossmann-like Domain"/>
    <property type="match status" value="2"/>
</dbReference>
<protein>
    <recommendedName>
        <fullName evidence="1">D-isomer specific 2-hydroxyacid dehydrogenase NAD-binding domain-containing protein</fullName>
    </recommendedName>
</protein>
<dbReference type="GO" id="GO:0051287">
    <property type="term" value="F:NAD binding"/>
    <property type="evidence" value="ECO:0007669"/>
    <property type="project" value="InterPro"/>
</dbReference>
<accession>A0A7J7P6V1</accession>
<dbReference type="SUPFAM" id="SSF51735">
    <property type="entry name" value="NAD(P)-binding Rossmann-fold domains"/>
    <property type="match status" value="2"/>
</dbReference>
<dbReference type="GO" id="GO:0007052">
    <property type="term" value="P:mitotic spindle organization"/>
    <property type="evidence" value="ECO:0007669"/>
    <property type="project" value="TreeGrafter"/>
</dbReference>
<proteinExistence type="predicted"/>
<evidence type="ECO:0000313" key="2">
    <source>
        <dbReference type="EMBL" id="KAF6175070.1"/>
    </source>
</evidence>
<dbReference type="EMBL" id="JACGCM010000218">
    <property type="protein sequence ID" value="KAF6175070.1"/>
    <property type="molecule type" value="Genomic_DNA"/>
</dbReference>
<dbReference type="InterPro" id="IPR036291">
    <property type="entry name" value="NAD(P)-bd_dom_sf"/>
</dbReference>
<comment type="caution">
    <text evidence="2">The sequence shown here is derived from an EMBL/GenBank/DDBJ whole genome shotgun (WGS) entry which is preliminary data.</text>
</comment>
<dbReference type="PANTHER" id="PTHR47969">
    <property type="entry name" value="CHROMOSOME-ASSOCIATED KINESIN KIF4A-RELATED"/>
    <property type="match status" value="1"/>
</dbReference>
<sequence>MRTDLYDGWLPHLFVGNLLKGDTVGVTGAGRIGSAYARMMIEGFKINLIYYDFVPSNSSGKVCDRTNTDDTLEFPMCEFTIPGTQNITVLVVGVTIRIGRIVVCILMLRGYNVKALVRKAKEEVVDMLPRSVDIVTGDVGEPLTLKYAVEEEPDASIPSIIDGLLRVHKRTVDSLDADLSNAPTPLSFLKGEGTTLPKLAIPSRTPIQIRETLNGGITLAGVTEPEFRTKEEMATYLSRGPLVRAIGSTNINSQSRCVLHPY</sequence>
<dbReference type="GO" id="GO:0007018">
    <property type="term" value="P:microtubule-based movement"/>
    <property type="evidence" value="ECO:0007669"/>
    <property type="project" value="InterPro"/>
</dbReference>
<evidence type="ECO:0000259" key="1">
    <source>
        <dbReference type="Pfam" id="PF02826"/>
    </source>
</evidence>
<evidence type="ECO:0000313" key="3">
    <source>
        <dbReference type="Proteomes" id="UP000541444"/>
    </source>
</evidence>
<reference evidence="2 3" key="1">
    <citation type="journal article" date="2020" name="IScience">
        <title>Genome Sequencing of the Endangered Kingdonia uniflora (Circaeasteraceae, Ranunculales) Reveals Potential Mechanisms of Evolutionary Specialization.</title>
        <authorList>
            <person name="Sun Y."/>
            <person name="Deng T."/>
            <person name="Zhang A."/>
            <person name="Moore M.J."/>
            <person name="Landis J.B."/>
            <person name="Lin N."/>
            <person name="Zhang H."/>
            <person name="Zhang X."/>
            <person name="Huang J."/>
            <person name="Zhang X."/>
            <person name="Sun H."/>
            <person name="Wang H."/>
        </authorList>
    </citation>
    <scope>NUCLEOTIDE SEQUENCE [LARGE SCALE GENOMIC DNA]</scope>
    <source>
        <strain evidence="2">TB1705</strain>
        <tissue evidence="2">Leaf</tissue>
    </source>
</reference>
<dbReference type="PANTHER" id="PTHR47969:SF6">
    <property type="entry name" value="KINESIN-LIKE PROTEIN KIN-4C"/>
    <property type="match status" value="1"/>
</dbReference>